<comment type="subcellular location">
    <subcellularLocation>
        <location evidence="1">Cell envelope</location>
    </subcellularLocation>
</comment>
<dbReference type="EMBL" id="JACIGE010000004">
    <property type="protein sequence ID" value="MBB4247095.1"/>
    <property type="molecule type" value="Genomic_DNA"/>
</dbReference>
<dbReference type="PANTHER" id="PTHR32347:SF23">
    <property type="entry name" value="BLL5650 PROTEIN"/>
    <property type="match status" value="1"/>
</dbReference>
<dbReference type="SUPFAM" id="SSF111369">
    <property type="entry name" value="HlyD-like secretion proteins"/>
    <property type="match status" value="1"/>
</dbReference>
<dbReference type="AlphaFoldDB" id="A0A840G5B6"/>
<comment type="caution">
    <text evidence="3">The sequence shown here is derived from an EMBL/GenBank/DDBJ whole genome shotgun (WGS) entry which is preliminary data.</text>
</comment>
<dbReference type="OrthoDB" id="8558741at2"/>
<dbReference type="InterPro" id="IPR050465">
    <property type="entry name" value="UPF0194_transport"/>
</dbReference>
<dbReference type="Gene3D" id="2.40.30.170">
    <property type="match status" value="1"/>
</dbReference>
<dbReference type="GO" id="GO:0030313">
    <property type="term" value="C:cell envelope"/>
    <property type="evidence" value="ECO:0007669"/>
    <property type="project" value="UniProtKB-SubCell"/>
</dbReference>
<dbReference type="Proteomes" id="UP000587070">
    <property type="component" value="Unassembled WGS sequence"/>
</dbReference>
<proteinExistence type="predicted"/>
<protein>
    <submittedName>
        <fullName evidence="3">HlyD family secretion protein</fullName>
    </submittedName>
</protein>
<gene>
    <name evidence="3" type="ORF">GGD90_001461</name>
</gene>
<dbReference type="PANTHER" id="PTHR32347">
    <property type="entry name" value="EFFLUX SYSTEM COMPONENT YKNX-RELATED"/>
    <property type="match status" value="1"/>
</dbReference>
<accession>A0A840G5B6</accession>
<name>A0A840G5B6_RHOTE</name>
<dbReference type="RefSeq" id="WP_153115603.1">
    <property type="nucleotide sequence ID" value="NZ_JACIGE010000004.1"/>
</dbReference>
<keyword evidence="4" id="KW-1185">Reference proteome</keyword>
<evidence type="ECO:0000256" key="2">
    <source>
        <dbReference type="ARBA" id="ARBA00023054"/>
    </source>
</evidence>
<organism evidence="3 4">
    <name type="scientific">Rhodocyclus tenuis</name>
    <name type="common">Rhodospirillum tenue</name>
    <dbReference type="NCBI Taxonomy" id="1066"/>
    <lineage>
        <taxon>Bacteria</taxon>
        <taxon>Pseudomonadati</taxon>
        <taxon>Pseudomonadota</taxon>
        <taxon>Betaproteobacteria</taxon>
        <taxon>Rhodocyclales</taxon>
        <taxon>Rhodocyclaceae</taxon>
        <taxon>Rhodocyclus</taxon>
    </lineage>
</organism>
<evidence type="ECO:0000256" key="1">
    <source>
        <dbReference type="ARBA" id="ARBA00004196"/>
    </source>
</evidence>
<evidence type="ECO:0000313" key="3">
    <source>
        <dbReference type="EMBL" id="MBB4247095.1"/>
    </source>
</evidence>
<reference evidence="3 4" key="1">
    <citation type="submission" date="2020-08" db="EMBL/GenBank/DDBJ databases">
        <title>Genome sequencing of Purple Non-Sulfur Bacteria from various extreme environments.</title>
        <authorList>
            <person name="Mayer M."/>
        </authorList>
    </citation>
    <scope>NUCLEOTIDE SEQUENCE [LARGE SCALE GENOMIC DNA]</scope>
    <source>
        <strain evidence="3 4">2761</strain>
    </source>
</reference>
<sequence>MIHSSEARPAALAALPDGRAVPPSRRARAIRCRLTLALCATLFVTACEKTPSGQFTGYAEGEYLYLSAPAAGYLATLDAPRGERVAAGAPVFSLAADPDRQSVAEADARVTAAAEKLKNLDTPRRTPEIEALAARLRAAEASQRLSETQLAQQQALAAKGFVAPTRLDEARAAQARDAAASDAARQDLANARTSLGRAAEVRGAAAEASAAQAEAERRRWQMAQKHVSAPAAGEIAETYYRPGEWVAAGQPVASLLPDDRRRIRFFVPEAQIATLKPGQTVEASCDGCATPIRGSIDFISPRAEFTPPVIYSRDSREKLVFRVEARPAAADAVRLRPGQPLDVRALEQ</sequence>
<keyword evidence="2" id="KW-0175">Coiled coil</keyword>
<evidence type="ECO:0000313" key="4">
    <source>
        <dbReference type="Proteomes" id="UP000587070"/>
    </source>
</evidence>